<organism evidence="1">
    <name type="scientific">Tanacetum cinerariifolium</name>
    <name type="common">Dalmatian daisy</name>
    <name type="synonym">Chrysanthemum cinerariifolium</name>
    <dbReference type="NCBI Taxonomy" id="118510"/>
    <lineage>
        <taxon>Eukaryota</taxon>
        <taxon>Viridiplantae</taxon>
        <taxon>Streptophyta</taxon>
        <taxon>Embryophyta</taxon>
        <taxon>Tracheophyta</taxon>
        <taxon>Spermatophyta</taxon>
        <taxon>Magnoliopsida</taxon>
        <taxon>eudicotyledons</taxon>
        <taxon>Gunneridae</taxon>
        <taxon>Pentapetalae</taxon>
        <taxon>asterids</taxon>
        <taxon>campanulids</taxon>
        <taxon>Asterales</taxon>
        <taxon>Asteraceae</taxon>
        <taxon>Asteroideae</taxon>
        <taxon>Anthemideae</taxon>
        <taxon>Anthemidinae</taxon>
        <taxon>Tanacetum</taxon>
    </lineage>
</organism>
<name>A0A6L2NY23_TANCI</name>
<evidence type="ECO:0000313" key="1">
    <source>
        <dbReference type="EMBL" id="GEU91093.1"/>
    </source>
</evidence>
<protein>
    <submittedName>
        <fullName evidence="1">Uncharacterized protein</fullName>
    </submittedName>
</protein>
<accession>A0A6L2NY23</accession>
<dbReference type="AlphaFoldDB" id="A0A6L2NY23"/>
<comment type="caution">
    <text evidence="1">The sequence shown here is derived from an EMBL/GenBank/DDBJ whole genome shotgun (WGS) entry which is preliminary data.</text>
</comment>
<gene>
    <name evidence="1" type="ORF">Tci_063071</name>
</gene>
<reference evidence="1" key="1">
    <citation type="journal article" date="2019" name="Sci. Rep.">
        <title>Draft genome of Tanacetum cinerariifolium, the natural source of mosquito coil.</title>
        <authorList>
            <person name="Yamashiro T."/>
            <person name="Shiraishi A."/>
            <person name="Satake H."/>
            <person name="Nakayama K."/>
        </authorList>
    </citation>
    <scope>NUCLEOTIDE SEQUENCE</scope>
</reference>
<dbReference type="EMBL" id="BKCJ010010330">
    <property type="protein sequence ID" value="GEU91093.1"/>
    <property type="molecule type" value="Genomic_DNA"/>
</dbReference>
<sequence length="184" mass="20790">MELQSKLYDLLISCFTHSERRLEDLLDIVLQSGNMCHSLCSSPVDDVFIKMFLKHCPSSINEPFWKSCVTSKKDEIDQIFSVFPTLISTYSPNDGQAIKAQETNYGLKCAASNLITKVTKSDNPYADARIHYNLSERLLANGLHIEIASLREMISCLSLGALLVFSFSNEFYVEYQASKLMNVK</sequence>
<proteinExistence type="predicted"/>